<dbReference type="EMBL" id="JANDBD010000004">
    <property type="protein sequence ID" value="MCP9272665.1"/>
    <property type="molecule type" value="Genomic_DNA"/>
</dbReference>
<proteinExistence type="predicted"/>
<organism evidence="1 2">
    <name type="scientific">Mycolicibacterium arenosum</name>
    <dbReference type="NCBI Taxonomy" id="2952157"/>
    <lineage>
        <taxon>Bacteria</taxon>
        <taxon>Bacillati</taxon>
        <taxon>Actinomycetota</taxon>
        <taxon>Actinomycetes</taxon>
        <taxon>Mycobacteriales</taxon>
        <taxon>Mycobacteriaceae</taxon>
        <taxon>Mycolicibacterium</taxon>
    </lineage>
</organism>
<evidence type="ECO:0000313" key="2">
    <source>
        <dbReference type="Proteomes" id="UP001651690"/>
    </source>
</evidence>
<protein>
    <submittedName>
        <fullName evidence="1">Uncharacterized protein</fullName>
    </submittedName>
</protein>
<gene>
    <name evidence="1" type="ORF">NM203_10775</name>
</gene>
<name>A0ABT1M0I8_9MYCO</name>
<reference evidence="1 2" key="1">
    <citation type="submission" date="2022-06" db="EMBL/GenBank/DDBJ databases">
        <title>Mycolicibacterium sp. CAU 1645 isolated from seawater.</title>
        <authorList>
            <person name="Kim W."/>
        </authorList>
    </citation>
    <scope>NUCLEOTIDE SEQUENCE [LARGE SCALE GENOMIC DNA]</scope>
    <source>
        <strain evidence="1 2">CAU 1645</strain>
    </source>
</reference>
<comment type="caution">
    <text evidence="1">The sequence shown here is derived from an EMBL/GenBank/DDBJ whole genome shotgun (WGS) entry which is preliminary data.</text>
</comment>
<dbReference type="Proteomes" id="UP001651690">
    <property type="component" value="Unassembled WGS sequence"/>
</dbReference>
<accession>A0ABT1M0I8</accession>
<keyword evidence="2" id="KW-1185">Reference proteome</keyword>
<evidence type="ECO:0000313" key="1">
    <source>
        <dbReference type="EMBL" id="MCP9272665.1"/>
    </source>
</evidence>
<sequence length="144" mass="16054">MSLLPIPPIESATDPVASPADLQQRWRALMQELGFGERLLRFTFVGPDRRLVKILTDLEIGVRPPPDGLDHLMFALRRLLDHLGSGHTVAFLLTRPGRGGLSNNDRRWCAAVVHAADRHRIPIEPMFRANDENLVPLTPRATAA</sequence>
<dbReference type="RefSeq" id="WP_255059883.1">
    <property type="nucleotide sequence ID" value="NZ_JANDBD010000004.1"/>
</dbReference>